<sequence>MIPYIAHKLLLVCLLAEKINSGSISVSFPRKLLSCILVICSSAGAAFLAANGTLAIETGNGPQCIMLLFQP</sequence>
<evidence type="ECO:0000313" key="3">
    <source>
        <dbReference type="Proteomes" id="UP000806378"/>
    </source>
</evidence>
<proteinExistence type="predicted"/>
<feature type="signal peptide" evidence="1">
    <location>
        <begin position="1"/>
        <end position="21"/>
    </location>
</feature>
<dbReference type="Proteomes" id="UP000806378">
    <property type="component" value="Unassembled WGS sequence"/>
</dbReference>
<accession>A0A8T0CTK1</accession>
<name>A0A8T0CTK1_CORYI</name>
<protein>
    <submittedName>
        <fullName evidence="2">Uncharacterized protein</fullName>
    </submittedName>
</protein>
<evidence type="ECO:0000256" key="1">
    <source>
        <dbReference type="SAM" id="SignalP"/>
    </source>
</evidence>
<dbReference type="EMBL" id="MU089778">
    <property type="protein sequence ID" value="KAF7849449.1"/>
    <property type="molecule type" value="Genomic_DNA"/>
</dbReference>
<gene>
    <name evidence="2" type="ORF">BT93_L0784</name>
</gene>
<feature type="chain" id="PRO_5035743064" evidence="1">
    <location>
        <begin position="22"/>
        <end position="71"/>
    </location>
</feature>
<evidence type="ECO:0000313" key="2">
    <source>
        <dbReference type="EMBL" id="KAF7849449.1"/>
    </source>
</evidence>
<dbReference type="Gramene" id="rna-gnl|WGS:JABURB|Cocit.L0784.1">
    <property type="protein sequence ID" value="cds-KAF7849449.1"/>
    <property type="gene ID" value="gene-BT93_L0784"/>
</dbReference>
<comment type="caution">
    <text evidence="2">The sequence shown here is derived from an EMBL/GenBank/DDBJ whole genome shotgun (WGS) entry which is preliminary data.</text>
</comment>
<keyword evidence="3" id="KW-1185">Reference proteome</keyword>
<reference evidence="2" key="1">
    <citation type="submission" date="2020-05" db="EMBL/GenBank/DDBJ databases">
        <title>WGS assembly of Corymbia citriodora subspecies variegata.</title>
        <authorList>
            <person name="Barry K."/>
            <person name="Hundley H."/>
            <person name="Shu S."/>
            <person name="Jenkins J."/>
            <person name="Grimwood J."/>
            <person name="Baten A."/>
        </authorList>
    </citation>
    <scope>NUCLEOTIDE SEQUENCE</scope>
    <source>
        <strain evidence="2">CV2-018</strain>
    </source>
</reference>
<organism evidence="2 3">
    <name type="scientific">Corymbia citriodora subsp. variegata</name>
    <dbReference type="NCBI Taxonomy" id="360336"/>
    <lineage>
        <taxon>Eukaryota</taxon>
        <taxon>Viridiplantae</taxon>
        <taxon>Streptophyta</taxon>
        <taxon>Embryophyta</taxon>
        <taxon>Tracheophyta</taxon>
        <taxon>Spermatophyta</taxon>
        <taxon>Magnoliopsida</taxon>
        <taxon>eudicotyledons</taxon>
        <taxon>Gunneridae</taxon>
        <taxon>Pentapetalae</taxon>
        <taxon>rosids</taxon>
        <taxon>malvids</taxon>
        <taxon>Myrtales</taxon>
        <taxon>Myrtaceae</taxon>
        <taxon>Myrtoideae</taxon>
        <taxon>Eucalypteae</taxon>
        <taxon>Corymbia</taxon>
    </lineage>
</organism>
<dbReference type="AlphaFoldDB" id="A0A8T0CTK1"/>
<keyword evidence="1" id="KW-0732">Signal</keyword>